<sequence length="49" mass="5512">MTSTTTSETDNERDARWREHVRRGLECAPPLSPDQAAIIRAAFRVGDAR</sequence>
<dbReference type="AlphaFoldDB" id="A0A7I9ZRC1"/>
<dbReference type="Proteomes" id="UP000465304">
    <property type="component" value="Unassembled WGS sequence"/>
</dbReference>
<comment type="caution">
    <text evidence="1">The sequence shown here is derived from an EMBL/GenBank/DDBJ whole genome shotgun (WGS) entry which is preliminary data.</text>
</comment>
<organism evidence="1 2">
    <name type="scientific">Mycolicibacterium hippocampi</name>
    <dbReference type="NCBI Taxonomy" id="659824"/>
    <lineage>
        <taxon>Bacteria</taxon>
        <taxon>Bacillati</taxon>
        <taxon>Actinomycetota</taxon>
        <taxon>Actinomycetes</taxon>
        <taxon>Mycobacteriales</taxon>
        <taxon>Mycobacteriaceae</taxon>
        <taxon>Mycolicibacterium</taxon>
    </lineage>
</organism>
<evidence type="ECO:0000313" key="2">
    <source>
        <dbReference type="Proteomes" id="UP000465304"/>
    </source>
</evidence>
<evidence type="ECO:0000313" key="1">
    <source>
        <dbReference type="EMBL" id="GFH03389.1"/>
    </source>
</evidence>
<dbReference type="EMBL" id="BLLB01000002">
    <property type="protein sequence ID" value="GFH03389.1"/>
    <property type="molecule type" value="Genomic_DNA"/>
</dbReference>
<reference evidence="1 2" key="1">
    <citation type="journal article" date="2019" name="Emerg. Microbes Infect.">
        <title>Comprehensive subspecies identification of 175 nontuberculous mycobacteria species based on 7547 genomic profiles.</title>
        <authorList>
            <person name="Matsumoto Y."/>
            <person name="Kinjo T."/>
            <person name="Motooka D."/>
            <person name="Nabeya D."/>
            <person name="Jung N."/>
            <person name="Uechi K."/>
            <person name="Horii T."/>
            <person name="Iida T."/>
            <person name="Fujita J."/>
            <person name="Nakamura S."/>
        </authorList>
    </citation>
    <scope>NUCLEOTIDE SEQUENCE [LARGE SCALE GENOMIC DNA]</scope>
    <source>
        <strain evidence="1 2">JCM 30996</strain>
    </source>
</reference>
<protein>
    <submittedName>
        <fullName evidence="1">Uncharacterized protein</fullName>
    </submittedName>
</protein>
<gene>
    <name evidence="1" type="ORF">MHIP_38720</name>
</gene>
<proteinExistence type="predicted"/>
<keyword evidence="2" id="KW-1185">Reference proteome</keyword>
<name>A0A7I9ZRC1_9MYCO</name>
<accession>A0A7I9ZRC1</accession>
<dbReference type="RefSeq" id="WP_205390414.1">
    <property type="nucleotide sequence ID" value="NZ_BLLB01000002.1"/>
</dbReference>